<keyword evidence="4" id="KW-1185">Reference proteome</keyword>
<dbReference type="GO" id="GO:0044183">
    <property type="term" value="F:protein folding chaperone"/>
    <property type="evidence" value="ECO:0007669"/>
    <property type="project" value="TreeGrafter"/>
</dbReference>
<dbReference type="PANTHER" id="PTHR43948">
    <property type="entry name" value="DNAJ HOMOLOG SUBFAMILY B"/>
    <property type="match status" value="1"/>
</dbReference>
<organism evidence="3 4">
    <name type="scientific">Gloeophyllum trabeum (strain ATCC 11539 / FP-39264 / Madison 617)</name>
    <name type="common">Brown rot fungus</name>
    <dbReference type="NCBI Taxonomy" id="670483"/>
    <lineage>
        <taxon>Eukaryota</taxon>
        <taxon>Fungi</taxon>
        <taxon>Dikarya</taxon>
        <taxon>Basidiomycota</taxon>
        <taxon>Agaricomycotina</taxon>
        <taxon>Agaricomycetes</taxon>
        <taxon>Gloeophyllales</taxon>
        <taxon>Gloeophyllaceae</taxon>
        <taxon>Gloeophyllum</taxon>
    </lineage>
</organism>
<dbReference type="GO" id="GO:0005737">
    <property type="term" value="C:cytoplasm"/>
    <property type="evidence" value="ECO:0007669"/>
    <property type="project" value="TreeGrafter"/>
</dbReference>
<reference evidence="3 4" key="1">
    <citation type="journal article" date="2012" name="Science">
        <title>The Paleozoic origin of enzymatic lignin decomposition reconstructed from 31 fungal genomes.</title>
        <authorList>
            <person name="Floudas D."/>
            <person name="Binder M."/>
            <person name="Riley R."/>
            <person name="Barry K."/>
            <person name="Blanchette R.A."/>
            <person name="Henrissat B."/>
            <person name="Martinez A.T."/>
            <person name="Otillar R."/>
            <person name="Spatafora J.W."/>
            <person name="Yadav J.S."/>
            <person name="Aerts A."/>
            <person name="Benoit I."/>
            <person name="Boyd A."/>
            <person name="Carlson A."/>
            <person name="Copeland A."/>
            <person name="Coutinho P.M."/>
            <person name="de Vries R.P."/>
            <person name="Ferreira P."/>
            <person name="Findley K."/>
            <person name="Foster B."/>
            <person name="Gaskell J."/>
            <person name="Glotzer D."/>
            <person name="Gorecki P."/>
            <person name="Heitman J."/>
            <person name="Hesse C."/>
            <person name="Hori C."/>
            <person name="Igarashi K."/>
            <person name="Jurgens J.A."/>
            <person name="Kallen N."/>
            <person name="Kersten P."/>
            <person name="Kohler A."/>
            <person name="Kuees U."/>
            <person name="Kumar T.K.A."/>
            <person name="Kuo A."/>
            <person name="LaButti K."/>
            <person name="Larrondo L.F."/>
            <person name="Lindquist E."/>
            <person name="Ling A."/>
            <person name="Lombard V."/>
            <person name="Lucas S."/>
            <person name="Lundell T."/>
            <person name="Martin R."/>
            <person name="McLaughlin D.J."/>
            <person name="Morgenstern I."/>
            <person name="Morin E."/>
            <person name="Murat C."/>
            <person name="Nagy L.G."/>
            <person name="Nolan M."/>
            <person name="Ohm R.A."/>
            <person name="Patyshakuliyeva A."/>
            <person name="Rokas A."/>
            <person name="Ruiz-Duenas F.J."/>
            <person name="Sabat G."/>
            <person name="Salamov A."/>
            <person name="Samejima M."/>
            <person name="Schmutz J."/>
            <person name="Slot J.C."/>
            <person name="St John F."/>
            <person name="Stenlid J."/>
            <person name="Sun H."/>
            <person name="Sun S."/>
            <person name="Syed K."/>
            <person name="Tsang A."/>
            <person name="Wiebenga A."/>
            <person name="Young D."/>
            <person name="Pisabarro A."/>
            <person name="Eastwood D.C."/>
            <person name="Martin F."/>
            <person name="Cullen D."/>
            <person name="Grigoriev I.V."/>
            <person name="Hibbett D.S."/>
        </authorList>
    </citation>
    <scope>NUCLEOTIDE SEQUENCE [LARGE SCALE GENOMIC DNA]</scope>
    <source>
        <strain evidence="3 4">ATCC 11539</strain>
    </source>
</reference>
<feature type="compositionally biased region" description="Low complexity" evidence="1">
    <location>
        <begin position="337"/>
        <end position="349"/>
    </location>
</feature>
<dbReference type="InterPro" id="IPR018253">
    <property type="entry name" value="DnaJ_domain_CS"/>
</dbReference>
<dbReference type="STRING" id="670483.S7QBR3"/>
<dbReference type="Proteomes" id="UP000030669">
    <property type="component" value="Unassembled WGS sequence"/>
</dbReference>
<feature type="compositionally biased region" description="Basic residues" evidence="1">
    <location>
        <begin position="350"/>
        <end position="360"/>
    </location>
</feature>
<dbReference type="RefSeq" id="XP_007865454.1">
    <property type="nucleotide sequence ID" value="XM_007867263.1"/>
</dbReference>
<dbReference type="PRINTS" id="PR00625">
    <property type="entry name" value="JDOMAIN"/>
</dbReference>
<dbReference type="PROSITE" id="PS50076">
    <property type="entry name" value="DNAJ_2"/>
    <property type="match status" value="1"/>
</dbReference>
<dbReference type="PROSITE" id="PS00636">
    <property type="entry name" value="DNAJ_1"/>
    <property type="match status" value="1"/>
</dbReference>
<dbReference type="InterPro" id="IPR001623">
    <property type="entry name" value="DnaJ_domain"/>
</dbReference>
<feature type="compositionally biased region" description="Basic and acidic residues" evidence="1">
    <location>
        <begin position="320"/>
        <end position="336"/>
    </location>
</feature>
<feature type="compositionally biased region" description="Polar residues" evidence="1">
    <location>
        <begin position="268"/>
        <end position="279"/>
    </location>
</feature>
<dbReference type="OrthoDB" id="442087at2759"/>
<feature type="region of interest" description="Disordered" evidence="1">
    <location>
        <begin position="268"/>
        <end position="451"/>
    </location>
</feature>
<evidence type="ECO:0000259" key="2">
    <source>
        <dbReference type="PROSITE" id="PS50076"/>
    </source>
</evidence>
<dbReference type="InterPro" id="IPR036869">
    <property type="entry name" value="J_dom_sf"/>
</dbReference>
<evidence type="ECO:0000313" key="4">
    <source>
        <dbReference type="Proteomes" id="UP000030669"/>
    </source>
</evidence>
<gene>
    <name evidence="3" type="ORF">GLOTRDRAFT_128386</name>
</gene>
<dbReference type="GeneID" id="19301724"/>
<dbReference type="GO" id="GO:0005634">
    <property type="term" value="C:nucleus"/>
    <property type="evidence" value="ECO:0007669"/>
    <property type="project" value="TreeGrafter"/>
</dbReference>
<dbReference type="GO" id="GO:0051087">
    <property type="term" value="F:protein-folding chaperone binding"/>
    <property type="evidence" value="ECO:0007669"/>
    <property type="project" value="TreeGrafter"/>
</dbReference>
<sequence length="496" mass="57042">MAETNLYETLGVAKDASPDEIRRAYKKRALQTHPDKLGPNITQKEREAAEEQFRKVNHAYEVLNDTENRKIYDLYGRWPPPDAVPEPRPSAGNRQADPFNTFNTRFHDPFFDFPDPFRGTRRHFAFTDPFELFNSIFGDLHRGPLGGSLFDDPFFDDFPSPFGGARRNRDPFDSFGRGSLMSPFGGLLGGSMFSPFQQIMDSPNANVRSASYSAIGYDNGQERRWVSQSRMTRTINGVTESVWKRTDSDGNEHVTLTYPDGRQRYTINGVEQPSPQDNRYLQGAPQESRADRYLPASTQRNVEGPVVPPPFSANNAYQPEPKRPRPEYAYEKEPRRSSSVHSSHSNAPSRHSHHSHHSHHSQTPYYPASRPRGGYPESHRDSMPDAVGPHEPVIPDQRYSVPIQDQPPLSHYATPPPTNNYAPPPSQAQYNQAPPPSNYYNRPREPVRDYHDESSQHKRHWWKWWTDAGSRLSKLFKRHHHEHSRHETTKTHFTRI</sequence>
<dbReference type="OMA" id="MTRTING"/>
<dbReference type="AlphaFoldDB" id="S7QBR3"/>
<dbReference type="HOGENOM" id="CLU_040678_0_0_1"/>
<feature type="compositionally biased region" description="Basic and acidic residues" evidence="1">
    <location>
        <begin position="442"/>
        <end position="451"/>
    </location>
</feature>
<dbReference type="Pfam" id="PF00226">
    <property type="entry name" value="DnaJ"/>
    <property type="match status" value="1"/>
</dbReference>
<dbReference type="PANTHER" id="PTHR43948:SF10">
    <property type="entry name" value="MRJ, ISOFORM E"/>
    <property type="match status" value="1"/>
</dbReference>
<dbReference type="CDD" id="cd06257">
    <property type="entry name" value="DnaJ"/>
    <property type="match status" value="1"/>
</dbReference>
<proteinExistence type="predicted"/>
<feature type="compositionally biased region" description="Pro residues" evidence="1">
    <location>
        <begin position="414"/>
        <end position="426"/>
    </location>
</feature>
<evidence type="ECO:0000313" key="3">
    <source>
        <dbReference type="EMBL" id="EPQ56787.1"/>
    </source>
</evidence>
<dbReference type="GO" id="GO:0051082">
    <property type="term" value="F:unfolded protein binding"/>
    <property type="evidence" value="ECO:0007669"/>
    <property type="project" value="TreeGrafter"/>
</dbReference>
<dbReference type="Gene3D" id="1.10.287.110">
    <property type="entry name" value="DnaJ domain"/>
    <property type="match status" value="1"/>
</dbReference>
<dbReference type="eggNOG" id="KOG0714">
    <property type="taxonomic scope" value="Eukaryota"/>
</dbReference>
<evidence type="ECO:0000256" key="1">
    <source>
        <dbReference type="SAM" id="MobiDB-lite"/>
    </source>
</evidence>
<accession>S7QBR3</accession>
<dbReference type="KEGG" id="gtr:GLOTRDRAFT_128386"/>
<feature type="domain" description="J" evidence="2">
    <location>
        <begin position="5"/>
        <end position="76"/>
    </location>
</feature>
<dbReference type="SUPFAM" id="SSF46565">
    <property type="entry name" value="Chaperone J-domain"/>
    <property type="match status" value="1"/>
</dbReference>
<dbReference type="EMBL" id="KB469300">
    <property type="protein sequence ID" value="EPQ56787.1"/>
    <property type="molecule type" value="Genomic_DNA"/>
</dbReference>
<dbReference type="SMART" id="SM00271">
    <property type="entry name" value="DnaJ"/>
    <property type="match status" value="1"/>
</dbReference>
<protein>
    <recommendedName>
        <fullName evidence="2">J domain-containing protein</fullName>
    </recommendedName>
</protein>
<name>S7QBR3_GLOTA</name>